<name>A0A0M3KK26_ANISI</name>
<dbReference type="GO" id="GO:0005615">
    <property type="term" value="C:extracellular space"/>
    <property type="evidence" value="ECO:0007669"/>
    <property type="project" value="TreeGrafter"/>
</dbReference>
<protein>
    <submittedName>
        <fullName evidence="1">DUF2330 domain-containing protein</fullName>
    </submittedName>
</protein>
<dbReference type="InterPro" id="IPR050344">
    <property type="entry name" value="Peptidase_M1_aminopeptidases"/>
</dbReference>
<dbReference type="WBParaSite" id="ASIM_0002135401-mRNA-1">
    <property type="protein sequence ID" value="ASIM_0002135401-mRNA-1"/>
    <property type="gene ID" value="ASIM_0002135401"/>
</dbReference>
<sequence>LMGWDNKPLDVQALMDPWTKQENYPILKLTTSNDVVTYSQEPFISNLSALAPSQWQYLWPIPVHSITETG</sequence>
<accession>A0A0M3KK26</accession>
<organism evidence="1">
    <name type="scientific">Anisakis simplex</name>
    <name type="common">Herring worm</name>
    <dbReference type="NCBI Taxonomy" id="6269"/>
    <lineage>
        <taxon>Eukaryota</taxon>
        <taxon>Metazoa</taxon>
        <taxon>Ecdysozoa</taxon>
        <taxon>Nematoda</taxon>
        <taxon>Chromadorea</taxon>
        <taxon>Rhabditida</taxon>
        <taxon>Spirurina</taxon>
        <taxon>Ascaridomorpha</taxon>
        <taxon>Ascaridoidea</taxon>
        <taxon>Anisakidae</taxon>
        <taxon>Anisakis</taxon>
        <taxon>Anisakis simplex complex</taxon>
    </lineage>
</organism>
<dbReference type="AlphaFoldDB" id="A0A0M3KK26"/>
<dbReference type="PANTHER" id="PTHR11533:SF293">
    <property type="entry name" value="AMINOPEPTIDASE-2-RELATED"/>
    <property type="match status" value="1"/>
</dbReference>
<reference evidence="1" key="1">
    <citation type="submission" date="2017-02" db="UniProtKB">
        <authorList>
            <consortium name="WormBaseParasite"/>
        </authorList>
    </citation>
    <scope>IDENTIFICATION</scope>
</reference>
<dbReference type="GO" id="GO:0042277">
    <property type="term" value="F:peptide binding"/>
    <property type="evidence" value="ECO:0007669"/>
    <property type="project" value="TreeGrafter"/>
</dbReference>
<dbReference type="GO" id="GO:0016020">
    <property type="term" value="C:membrane"/>
    <property type="evidence" value="ECO:0007669"/>
    <property type="project" value="TreeGrafter"/>
</dbReference>
<dbReference type="GO" id="GO:0005737">
    <property type="term" value="C:cytoplasm"/>
    <property type="evidence" value="ECO:0007669"/>
    <property type="project" value="TreeGrafter"/>
</dbReference>
<dbReference type="GO" id="GO:0070006">
    <property type="term" value="F:metalloaminopeptidase activity"/>
    <property type="evidence" value="ECO:0007669"/>
    <property type="project" value="TreeGrafter"/>
</dbReference>
<dbReference type="GO" id="GO:0008270">
    <property type="term" value="F:zinc ion binding"/>
    <property type="evidence" value="ECO:0007669"/>
    <property type="project" value="TreeGrafter"/>
</dbReference>
<dbReference type="GO" id="GO:0043171">
    <property type="term" value="P:peptide catabolic process"/>
    <property type="evidence" value="ECO:0007669"/>
    <property type="project" value="TreeGrafter"/>
</dbReference>
<proteinExistence type="predicted"/>
<dbReference type="GO" id="GO:0006508">
    <property type="term" value="P:proteolysis"/>
    <property type="evidence" value="ECO:0007669"/>
    <property type="project" value="TreeGrafter"/>
</dbReference>
<evidence type="ECO:0000313" key="1">
    <source>
        <dbReference type="WBParaSite" id="ASIM_0002135401-mRNA-1"/>
    </source>
</evidence>
<dbReference type="PANTHER" id="PTHR11533">
    <property type="entry name" value="PROTEASE M1 ZINC METALLOPROTEASE"/>
    <property type="match status" value="1"/>
</dbReference>